<gene>
    <name evidence="3" type="ORF">KY290_010404</name>
</gene>
<proteinExistence type="predicted"/>
<feature type="domain" description="Reverse transcriptase zinc-binding" evidence="2">
    <location>
        <begin position="47"/>
        <end position="131"/>
    </location>
</feature>
<comment type="caution">
    <text evidence="3">The sequence shown here is derived from an EMBL/GenBank/DDBJ whole genome shotgun (WGS) entry which is preliminary data.</text>
</comment>
<keyword evidence="4" id="KW-1185">Reference proteome</keyword>
<dbReference type="PANTHER" id="PTHR33116">
    <property type="entry name" value="REVERSE TRANSCRIPTASE ZINC-BINDING DOMAIN-CONTAINING PROTEIN-RELATED-RELATED"/>
    <property type="match status" value="1"/>
</dbReference>
<sequence>MKDEQDFWTHTPSKDSSWYWRRLNSIKLTMGMWYTNGTYCLLTNGAYNVSCSYNQLLGRQLKLPVADLIWNSLMLPRHRFIIWLANQEKLLTKERMIRLQMPIEDDKCCLCGESKVKTQVHLFAECTWTTKVKEALETWSGIKIQKTEVTECLKWIKGRHWKQYKKEIATAIWGARIYHTWRARNWKLFRGTIVNTEITITQIKKEIVERVDYPKDSRKAKKRTDQTSAKSAGGDGGEQNRSEMLLLFNDSHKPSIYNLITVYTTCFKNCYDTLLAGKHSGESQSGRKSHFDSCSNGTPASTSNATSSGEAHDPPSILSTEPNRWCVEGQFQIYYDGQYQNEQQIFAKIITKERRVLTGSLHIVPTIDKLFKKHKCD</sequence>
<dbReference type="PANTHER" id="PTHR33116:SF84">
    <property type="entry name" value="RNA-DIRECTED DNA POLYMERASE"/>
    <property type="match status" value="1"/>
</dbReference>
<dbReference type="EMBL" id="JAIVGD010000005">
    <property type="protein sequence ID" value="KAH0773267.1"/>
    <property type="molecule type" value="Genomic_DNA"/>
</dbReference>
<feature type="region of interest" description="Disordered" evidence="1">
    <location>
        <begin position="214"/>
        <end position="238"/>
    </location>
</feature>
<name>A0ABQ7W0E3_SOLTU</name>
<organism evidence="3 4">
    <name type="scientific">Solanum tuberosum</name>
    <name type="common">Potato</name>
    <dbReference type="NCBI Taxonomy" id="4113"/>
    <lineage>
        <taxon>Eukaryota</taxon>
        <taxon>Viridiplantae</taxon>
        <taxon>Streptophyta</taxon>
        <taxon>Embryophyta</taxon>
        <taxon>Tracheophyta</taxon>
        <taxon>Spermatophyta</taxon>
        <taxon>Magnoliopsida</taxon>
        <taxon>eudicotyledons</taxon>
        <taxon>Gunneridae</taxon>
        <taxon>Pentapetalae</taxon>
        <taxon>asterids</taxon>
        <taxon>lamiids</taxon>
        <taxon>Solanales</taxon>
        <taxon>Solanaceae</taxon>
        <taxon>Solanoideae</taxon>
        <taxon>Solaneae</taxon>
        <taxon>Solanum</taxon>
    </lineage>
</organism>
<feature type="region of interest" description="Disordered" evidence="1">
    <location>
        <begin position="280"/>
        <end position="321"/>
    </location>
</feature>
<evidence type="ECO:0000259" key="2">
    <source>
        <dbReference type="Pfam" id="PF13966"/>
    </source>
</evidence>
<evidence type="ECO:0000256" key="1">
    <source>
        <dbReference type="SAM" id="MobiDB-lite"/>
    </source>
</evidence>
<evidence type="ECO:0000313" key="3">
    <source>
        <dbReference type="EMBL" id="KAH0773267.1"/>
    </source>
</evidence>
<protein>
    <recommendedName>
        <fullName evidence="2">Reverse transcriptase zinc-binding domain-containing protein</fullName>
    </recommendedName>
</protein>
<reference evidence="3 4" key="1">
    <citation type="journal article" date="2021" name="bioRxiv">
        <title>Chromosome-scale and haplotype-resolved genome assembly of a tetraploid potato cultivar.</title>
        <authorList>
            <person name="Sun H."/>
            <person name="Jiao W.-B."/>
            <person name="Krause K."/>
            <person name="Campoy J.A."/>
            <person name="Goel M."/>
            <person name="Folz-Donahue K."/>
            <person name="Kukat C."/>
            <person name="Huettel B."/>
            <person name="Schneeberger K."/>
        </authorList>
    </citation>
    <scope>NUCLEOTIDE SEQUENCE [LARGE SCALE GENOMIC DNA]</scope>
    <source>
        <strain evidence="3">SolTubOtavaFocal</strain>
        <tissue evidence="3">Leaves</tissue>
    </source>
</reference>
<dbReference type="Pfam" id="PF13966">
    <property type="entry name" value="zf-RVT"/>
    <property type="match status" value="1"/>
</dbReference>
<dbReference type="InterPro" id="IPR026960">
    <property type="entry name" value="RVT-Znf"/>
</dbReference>
<evidence type="ECO:0000313" key="4">
    <source>
        <dbReference type="Proteomes" id="UP000826656"/>
    </source>
</evidence>
<dbReference type="Proteomes" id="UP000826656">
    <property type="component" value="Unassembled WGS sequence"/>
</dbReference>
<accession>A0ABQ7W0E3</accession>
<feature type="compositionally biased region" description="Polar residues" evidence="1">
    <location>
        <begin position="282"/>
        <end position="309"/>
    </location>
</feature>